<reference evidence="1 2" key="1">
    <citation type="submission" date="2015-08" db="EMBL/GenBank/DDBJ databases">
        <title>Next Generation Sequencing and Analysis of the Genome of Puccinia sorghi L Schw, the Causal Agent of Maize Common Rust.</title>
        <authorList>
            <person name="Rochi L."/>
            <person name="Burguener G."/>
            <person name="Darino M."/>
            <person name="Turjanski A."/>
            <person name="Kreff E."/>
            <person name="Dieguez M.J."/>
            <person name="Sacco F."/>
        </authorList>
    </citation>
    <scope>NUCLEOTIDE SEQUENCE [LARGE SCALE GENOMIC DNA]</scope>
    <source>
        <strain evidence="1 2">RO10H11247</strain>
    </source>
</reference>
<protein>
    <submittedName>
        <fullName evidence="1">Uncharacterized protein</fullName>
    </submittedName>
</protein>
<dbReference type="AlphaFoldDB" id="A0A0L6UD35"/>
<organism evidence="1 2">
    <name type="scientific">Puccinia sorghi</name>
    <dbReference type="NCBI Taxonomy" id="27349"/>
    <lineage>
        <taxon>Eukaryota</taxon>
        <taxon>Fungi</taxon>
        <taxon>Dikarya</taxon>
        <taxon>Basidiomycota</taxon>
        <taxon>Pucciniomycotina</taxon>
        <taxon>Pucciniomycetes</taxon>
        <taxon>Pucciniales</taxon>
        <taxon>Pucciniaceae</taxon>
        <taxon>Puccinia</taxon>
    </lineage>
</organism>
<accession>A0A0L6UD35</accession>
<keyword evidence="2" id="KW-1185">Reference proteome</keyword>
<comment type="caution">
    <text evidence="1">The sequence shown here is derived from an EMBL/GenBank/DDBJ whole genome shotgun (WGS) entry which is preliminary data.</text>
</comment>
<sequence>MLTSDHKSRGWDGGYKLTGRRPIAGKEFYLLSVQEAYESTYRFKSVVIRRRTFKTLTNMLGDFIEIQVSSLCVAPFPTFPDSRASASLLGLFITSMNESYRFWKCVFRKPFATLTSPLEPSTYVGIPASNQSLTFFARIPARFKGEENIKSHESLFFLYIELFHRFRQRYFYHESRQLHRSSQNGVFSEKKQVTSSSDLHFTISNKILITHRLSKDTTMIANVSFFKSPSRDRVELKYPKYSATDAVVPVYQPVVWCVCLHEAANVNAAHHFLAEPPPKACSNYVLVLNITHALKLRDSSIVNKSTFNGGTLVETMQLIWSKPPFSIWKLSIKER</sequence>
<evidence type="ECO:0000313" key="2">
    <source>
        <dbReference type="Proteomes" id="UP000037035"/>
    </source>
</evidence>
<dbReference type="EMBL" id="LAVV01012661">
    <property type="protein sequence ID" value="KNZ46448.1"/>
    <property type="molecule type" value="Genomic_DNA"/>
</dbReference>
<dbReference type="Proteomes" id="UP000037035">
    <property type="component" value="Unassembled WGS sequence"/>
</dbReference>
<evidence type="ECO:0000313" key="1">
    <source>
        <dbReference type="EMBL" id="KNZ46448.1"/>
    </source>
</evidence>
<proteinExistence type="predicted"/>
<gene>
    <name evidence="1" type="ORF">VP01_724g2</name>
</gene>
<name>A0A0L6UD35_9BASI</name>
<dbReference type="VEuPathDB" id="FungiDB:VP01_724g2"/>